<name>A0A0D2H8V7_9EURO</name>
<dbReference type="AlphaFoldDB" id="A0A0D2H8V7"/>
<evidence type="ECO:0000256" key="1">
    <source>
        <dbReference type="SAM" id="Coils"/>
    </source>
</evidence>
<keyword evidence="3" id="KW-1185">Reference proteome</keyword>
<accession>A0A0D2H8V7</accession>
<dbReference type="HOGENOM" id="CLU_934316_0_0_1"/>
<protein>
    <submittedName>
        <fullName evidence="2">Uncharacterized protein</fullName>
    </submittedName>
</protein>
<organism evidence="2 3">
    <name type="scientific">Rhinocladiella mackenziei CBS 650.93</name>
    <dbReference type="NCBI Taxonomy" id="1442369"/>
    <lineage>
        <taxon>Eukaryota</taxon>
        <taxon>Fungi</taxon>
        <taxon>Dikarya</taxon>
        <taxon>Ascomycota</taxon>
        <taxon>Pezizomycotina</taxon>
        <taxon>Eurotiomycetes</taxon>
        <taxon>Chaetothyriomycetidae</taxon>
        <taxon>Chaetothyriales</taxon>
        <taxon>Herpotrichiellaceae</taxon>
        <taxon>Rhinocladiella</taxon>
    </lineage>
</organism>
<dbReference type="Proteomes" id="UP000053617">
    <property type="component" value="Unassembled WGS sequence"/>
</dbReference>
<gene>
    <name evidence="2" type="ORF">Z518_04879</name>
</gene>
<evidence type="ECO:0000313" key="2">
    <source>
        <dbReference type="EMBL" id="KIX06903.1"/>
    </source>
</evidence>
<dbReference type="EMBL" id="KN847477">
    <property type="protein sequence ID" value="KIX06903.1"/>
    <property type="molecule type" value="Genomic_DNA"/>
</dbReference>
<dbReference type="GeneID" id="25292950"/>
<sequence>MGQGEYLVKLTTYVTPEEYDELQEHGIEDGDDLANRFIEWMKNDKTLKKRNKCLRVQNERFEAQSNEKVQEVQEYANCVQQDNTRLEVQVKKLTTEKSELQAKMKELGEKARCTEKASQWAGRWSDLQKSINATIQAEIPADQQIISMELVCRSLFEHVQTREPVSPTAARPRYSFSGEMNSKDYGKGAKAIESLFGRLKPRNPEKTRLYEELSDYFIKAFDLWKEMKDEGYVVQLNCKPCRVCNCGWRVQPMPAQEKLKDPKVICLFPKIRIQKDAMMTVVDGLYALQERRQGSSKA</sequence>
<dbReference type="VEuPathDB" id="FungiDB:Z518_04879"/>
<reference evidence="2 3" key="1">
    <citation type="submission" date="2015-01" db="EMBL/GenBank/DDBJ databases">
        <title>The Genome Sequence of Rhinocladiella mackenzie CBS 650.93.</title>
        <authorList>
            <consortium name="The Broad Institute Genomics Platform"/>
            <person name="Cuomo C."/>
            <person name="de Hoog S."/>
            <person name="Gorbushina A."/>
            <person name="Stielow B."/>
            <person name="Teixiera M."/>
            <person name="Abouelleil A."/>
            <person name="Chapman S.B."/>
            <person name="Priest M."/>
            <person name="Young S.K."/>
            <person name="Wortman J."/>
            <person name="Nusbaum C."/>
            <person name="Birren B."/>
        </authorList>
    </citation>
    <scope>NUCLEOTIDE SEQUENCE [LARGE SCALE GENOMIC DNA]</scope>
    <source>
        <strain evidence="2 3">CBS 650.93</strain>
    </source>
</reference>
<evidence type="ECO:0000313" key="3">
    <source>
        <dbReference type="Proteomes" id="UP000053617"/>
    </source>
</evidence>
<proteinExistence type="predicted"/>
<feature type="coiled-coil region" evidence="1">
    <location>
        <begin position="76"/>
        <end position="117"/>
    </location>
</feature>
<keyword evidence="1" id="KW-0175">Coiled coil</keyword>
<dbReference type="RefSeq" id="XP_013274039.1">
    <property type="nucleotide sequence ID" value="XM_013418585.1"/>
</dbReference>